<evidence type="ECO:0000256" key="1">
    <source>
        <dbReference type="SAM" id="MobiDB-lite"/>
    </source>
</evidence>
<dbReference type="Proteomes" id="UP001066276">
    <property type="component" value="Chromosome 9"/>
</dbReference>
<sequence>MVMYAGRDGMHRCRRDRHFLSVHSLATLPSTGEDLHCKWCCDLCLEPTMGRVTGERAPSFTAAELERLVDGVLPQYRMLLGLQTNRSPAIRRRVYCVPSPMKWGPWGSTADGAPTVGHGPETLGTEDGRDPAGDDLPMRQGCPSNPDLLMARILPVAYPELDGRLGTSQQPQGDEYSAPIYYLREVGWHMGGVYRPVGAPRPGRTLQGRSHVGQGLT</sequence>
<comment type="caution">
    <text evidence="2">The sequence shown here is derived from an EMBL/GenBank/DDBJ whole genome shotgun (WGS) entry which is preliminary data.</text>
</comment>
<feature type="region of interest" description="Disordered" evidence="1">
    <location>
        <begin position="198"/>
        <end position="217"/>
    </location>
</feature>
<keyword evidence="3" id="KW-1185">Reference proteome</keyword>
<evidence type="ECO:0000313" key="2">
    <source>
        <dbReference type="EMBL" id="KAJ1107750.1"/>
    </source>
</evidence>
<reference evidence="2" key="1">
    <citation type="journal article" date="2022" name="bioRxiv">
        <title>Sequencing and chromosome-scale assembly of the giantPleurodeles waltlgenome.</title>
        <authorList>
            <person name="Brown T."/>
            <person name="Elewa A."/>
            <person name="Iarovenko S."/>
            <person name="Subramanian E."/>
            <person name="Araus A.J."/>
            <person name="Petzold A."/>
            <person name="Susuki M."/>
            <person name="Suzuki K.-i.T."/>
            <person name="Hayashi T."/>
            <person name="Toyoda A."/>
            <person name="Oliveira C."/>
            <person name="Osipova E."/>
            <person name="Leigh N.D."/>
            <person name="Simon A."/>
            <person name="Yun M.H."/>
        </authorList>
    </citation>
    <scope>NUCLEOTIDE SEQUENCE</scope>
    <source>
        <strain evidence="2">20211129_DDA</strain>
        <tissue evidence="2">Liver</tissue>
    </source>
</reference>
<organism evidence="2 3">
    <name type="scientific">Pleurodeles waltl</name>
    <name type="common">Iberian ribbed newt</name>
    <dbReference type="NCBI Taxonomy" id="8319"/>
    <lineage>
        <taxon>Eukaryota</taxon>
        <taxon>Metazoa</taxon>
        <taxon>Chordata</taxon>
        <taxon>Craniata</taxon>
        <taxon>Vertebrata</taxon>
        <taxon>Euteleostomi</taxon>
        <taxon>Amphibia</taxon>
        <taxon>Batrachia</taxon>
        <taxon>Caudata</taxon>
        <taxon>Salamandroidea</taxon>
        <taxon>Salamandridae</taxon>
        <taxon>Pleurodelinae</taxon>
        <taxon>Pleurodeles</taxon>
    </lineage>
</organism>
<accession>A0AAV7N4Z8</accession>
<evidence type="ECO:0000313" key="3">
    <source>
        <dbReference type="Proteomes" id="UP001066276"/>
    </source>
</evidence>
<gene>
    <name evidence="2" type="ORF">NDU88_005139</name>
</gene>
<proteinExistence type="predicted"/>
<dbReference type="EMBL" id="JANPWB010000013">
    <property type="protein sequence ID" value="KAJ1107750.1"/>
    <property type="molecule type" value="Genomic_DNA"/>
</dbReference>
<dbReference type="AlphaFoldDB" id="A0AAV7N4Z8"/>
<feature type="region of interest" description="Disordered" evidence="1">
    <location>
        <begin position="107"/>
        <end position="144"/>
    </location>
</feature>
<protein>
    <submittedName>
        <fullName evidence="2">Uncharacterized protein</fullName>
    </submittedName>
</protein>
<name>A0AAV7N4Z8_PLEWA</name>